<feature type="chain" id="PRO_5040297267" evidence="2">
    <location>
        <begin position="23"/>
        <end position="176"/>
    </location>
</feature>
<dbReference type="Gene3D" id="3.10.100.10">
    <property type="entry name" value="Mannose-Binding Protein A, subunit A"/>
    <property type="match status" value="1"/>
</dbReference>
<evidence type="ECO:0000256" key="2">
    <source>
        <dbReference type="SAM" id="SignalP"/>
    </source>
</evidence>
<dbReference type="InterPro" id="IPR050111">
    <property type="entry name" value="C-type_lectin/snaclec_domain"/>
</dbReference>
<gene>
    <name evidence="4" type="ORF">HOLleu_24614</name>
</gene>
<dbReference type="InterPro" id="IPR016187">
    <property type="entry name" value="CTDL_fold"/>
</dbReference>
<dbReference type="InterPro" id="IPR001304">
    <property type="entry name" value="C-type_lectin-like"/>
</dbReference>
<accession>A0A9Q1BQX9</accession>
<dbReference type="PANTHER" id="PTHR22803">
    <property type="entry name" value="MANNOSE, PHOSPHOLIPASE, LECTIN RECEPTOR RELATED"/>
    <property type="match status" value="1"/>
</dbReference>
<evidence type="ECO:0000313" key="5">
    <source>
        <dbReference type="Proteomes" id="UP001152320"/>
    </source>
</evidence>
<feature type="signal peptide" evidence="2">
    <location>
        <begin position="1"/>
        <end position="22"/>
    </location>
</feature>
<evidence type="ECO:0000259" key="3">
    <source>
        <dbReference type="PROSITE" id="PS50041"/>
    </source>
</evidence>
<dbReference type="Proteomes" id="UP001152320">
    <property type="component" value="Chromosome 12"/>
</dbReference>
<proteinExistence type="predicted"/>
<keyword evidence="5" id="KW-1185">Reference proteome</keyword>
<dbReference type="InterPro" id="IPR016186">
    <property type="entry name" value="C-type_lectin-like/link_sf"/>
</dbReference>
<feature type="domain" description="C-type lectin" evidence="3">
    <location>
        <begin position="34"/>
        <end position="172"/>
    </location>
</feature>
<dbReference type="OrthoDB" id="418245at2759"/>
<reference evidence="4" key="1">
    <citation type="submission" date="2021-10" db="EMBL/GenBank/DDBJ databases">
        <title>Tropical sea cucumber genome reveals ecological adaptation and Cuvierian tubules defense mechanism.</title>
        <authorList>
            <person name="Chen T."/>
        </authorList>
    </citation>
    <scope>NUCLEOTIDE SEQUENCE</scope>
    <source>
        <strain evidence="4">Nanhai2018</strain>
        <tissue evidence="4">Muscle</tissue>
    </source>
</reference>
<keyword evidence="1" id="KW-1015">Disulfide bond</keyword>
<dbReference type="SUPFAM" id="SSF56436">
    <property type="entry name" value="C-type lectin-like"/>
    <property type="match status" value="1"/>
</dbReference>
<dbReference type="Pfam" id="PF00059">
    <property type="entry name" value="Lectin_C"/>
    <property type="match status" value="1"/>
</dbReference>
<dbReference type="PROSITE" id="PS50041">
    <property type="entry name" value="C_TYPE_LECTIN_2"/>
    <property type="match status" value="1"/>
</dbReference>
<dbReference type="AlphaFoldDB" id="A0A9Q1BQX9"/>
<comment type="caution">
    <text evidence="4">The sequence shown here is derived from an EMBL/GenBank/DDBJ whole genome shotgun (WGS) entry which is preliminary data.</text>
</comment>
<dbReference type="EMBL" id="JAIZAY010000012">
    <property type="protein sequence ID" value="KAJ8031428.1"/>
    <property type="molecule type" value="Genomic_DNA"/>
</dbReference>
<keyword evidence="2" id="KW-0732">Signal</keyword>
<name>A0A9Q1BQX9_HOLLE</name>
<sequence length="176" mass="20583">MKIQLLALATTVALFSTQFANGYQVVCPDGWTHWKGGCYRFFNDPSLSWDDAETYCKKYALSCDICPDKTGHLAIIESEEENNFVFNFWKSVRPSPVKEFPQRVWIGFNDKEQEGNYIWVDGTPFQYSNWNPNQPGQLRESQDCGQMWRLRNSDLGKWNDFTCHEQLAFLCEFRCC</sequence>
<dbReference type="InterPro" id="IPR018378">
    <property type="entry name" value="C-type_lectin_CS"/>
</dbReference>
<protein>
    <submittedName>
        <fullName evidence="4">Alpha-N-acetylgalactosamine-specific lectin</fullName>
    </submittedName>
</protein>
<organism evidence="4 5">
    <name type="scientific">Holothuria leucospilota</name>
    <name type="common">Black long sea cucumber</name>
    <name type="synonym">Mertensiothuria leucospilota</name>
    <dbReference type="NCBI Taxonomy" id="206669"/>
    <lineage>
        <taxon>Eukaryota</taxon>
        <taxon>Metazoa</taxon>
        <taxon>Echinodermata</taxon>
        <taxon>Eleutherozoa</taxon>
        <taxon>Echinozoa</taxon>
        <taxon>Holothuroidea</taxon>
        <taxon>Aspidochirotacea</taxon>
        <taxon>Aspidochirotida</taxon>
        <taxon>Holothuriidae</taxon>
        <taxon>Holothuria</taxon>
    </lineage>
</organism>
<evidence type="ECO:0000313" key="4">
    <source>
        <dbReference type="EMBL" id="KAJ8031428.1"/>
    </source>
</evidence>
<dbReference type="PROSITE" id="PS00615">
    <property type="entry name" value="C_TYPE_LECTIN_1"/>
    <property type="match status" value="1"/>
</dbReference>
<evidence type="ECO:0000256" key="1">
    <source>
        <dbReference type="ARBA" id="ARBA00023157"/>
    </source>
</evidence>
<dbReference type="SMART" id="SM00034">
    <property type="entry name" value="CLECT"/>
    <property type="match status" value="1"/>
</dbReference>